<dbReference type="AlphaFoldDB" id="A0A1Y1ZLP4"/>
<evidence type="ECO:0000313" key="2">
    <source>
        <dbReference type="Proteomes" id="UP000193642"/>
    </source>
</evidence>
<dbReference type="EMBL" id="MCGO01000382">
    <property type="protein sequence ID" value="ORY11173.1"/>
    <property type="molecule type" value="Genomic_DNA"/>
</dbReference>
<evidence type="ECO:0008006" key="3">
    <source>
        <dbReference type="Google" id="ProtNLM"/>
    </source>
</evidence>
<organism evidence="1 2">
    <name type="scientific">Rhizoclosmatium globosum</name>
    <dbReference type="NCBI Taxonomy" id="329046"/>
    <lineage>
        <taxon>Eukaryota</taxon>
        <taxon>Fungi</taxon>
        <taxon>Fungi incertae sedis</taxon>
        <taxon>Chytridiomycota</taxon>
        <taxon>Chytridiomycota incertae sedis</taxon>
        <taxon>Chytridiomycetes</taxon>
        <taxon>Chytridiales</taxon>
        <taxon>Chytriomycetaceae</taxon>
        <taxon>Rhizoclosmatium</taxon>
    </lineage>
</organism>
<gene>
    <name evidence="1" type="ORF">BCR33DRAFT_778622</name>
</gene>
<keyword evidence="2" id="KW-1185">Reference proteome</keyword>
<sequence length="146" mass="16338">MPKKRTIHFKGIRHVVVKNTGSAGIGISVCLTCAGDGTRLIPLVLFKGARNGRLAKTIPDLLRRDGVEVDVAFNKASWVDEDIMLNSFILSLERQNGNVESDKVDFKINSMILFPKRFSVCLFEEEEKKFGHTEKYVLMPCPSSLP</sequence>
<dbReference type="OrthoDB" id="2444593at2759"/>
<name>A0A1Y1ZLP4_9FUNG</name>
<comment type="caution">
    <text evidence="1">The sequence shown here is derived from an EMBL/GenBank/DDBJ whole genome shotgun (WGS) entry which is preliminary data.</text>
</comment>
<protein>
    <recommendedName>
        <fullName evidence="3">DDE-1 domain-containing protein</fullName>
    </recommendedName>
</protein>
<dbReference type="Proteomes" id="UP000193642">
    <property type="component" value="Unassembled WGS sequence"/>
</dbReference>
<evidence type="ECO:0000313" key="1">
    <source>
        <dbReference type="EMBL" id="ORY11173.1"/>
    </source>
</evidence>
<accession>A0A1Y1ZLP4</accession>
<proteinExistence type="predicted"/>
<reference evidence="1 2" key="1">
    <citation type="submission" date="2016-07" db="EMBL/GenBank/DDBJ databases">
        <title>Pervasive Adenine N6-methylation of Active Genes in Fungi.</title>
        <authorList>
            <consortium name="DOE Joint Genome Institute"/>
            <person name="Mondo S.J."/>
            <person name="Dannebaum R.O."/>
            <person name="Kuo R.C."/>
            <person name="Labutti K."/>
            <person name="Haridas S."/>
            <person name="Kuo A."/>
            <person name="Salamov A."/>
            <person name="Ahrendt S.R."/>
            <person name="Lipzen A."/>
            <person name="Sullivan W."/>
            <person name="Andreopoulos W.B."/>
            <person name="Clum A."/>
            <person name="Lindquist E."/>
            <person name="Daum C."/>
            <person name="Ramamoorthy G.K."/>
            <person name="Gryganskyi A."/>
            <person name="Culley D."/>
            <person name="Magnuson J.K."/>
            <person name="James T.Y."/>
            <person name="O'Malley M.A."/>
            <person name="Stajich J.E."/>
            <person name="Spatafora J.W."/>
            <person name="Visel A."/>
            <person name="Grigoriev I.V."/>
        </authorList>
    </citation>
    <scope>NUCLEOTIDE SEQUENCE [LARGE SCALE GENOMIC DNA]</scope>
    <source>
        <strain evidence="1 2">JEL800</strain>
    </source>
</reference>